<dbReference type="Proteomes" id="UP001163603">
    <property type="component" value="Chromosome 12"/>
</dbReference>
<proteinExistence type="predicted"/>
<comment type="caution">
    <text evidence="1">The sequence shown here is derived from an EMBL/GenBank/DDBJ whole genome shotgun (WGS) entry which is preliminary data.</text>
</comment>
<keyword evidence="2" id="KW-1185">Reference proteome</keyword>
<organism evidence="1 2">
    <name type="scientific">Pistacia integerrima</name>
    <dbReference type="NCBI Taxonomy" id="434235"/>
    <lineage>
        <taxon>Eukaryota</taxon>
        <taxon>Viridiplantae</taxon>
        <taxon>Streptophyta</taxon>
        <taxon>Embryophyta</taxon>
        <taxon>Tracheophyta</taxon>
        <taxon>Spermatophyta</taxon>
        <taxon>Magnoliopsida</taxon>
        <taxon>eudicotyledons</taxon>
        <taxon>Gunneridae</taxon>
        <taxon>Pentapetalae</taxon>
        <taxon>rosids</taxon>
        <taxon>malvids</taxon>
        <taxon>Sapindales</taxon>
        <taxon>Anacardiaceae</taxon>
        <taxon>Pistacia</taxon>
    </lineage>
</organism>
<accession>A0ACC0XFQ4</accession>
<reference evidence="2" key="1">
    <citation type="journal article" date="2023" name="G3 (Bethesda)">
        <title>Genome assembly and association tests identify interacting loci associated with vigor, precocity, and sex in interspecific pistachio rootstocks.</title>
        <authorList>
            <person name="Palmer W."/>
            <person name="Jacygrad E."/>
            <person name="Sagayaradj S."/>
            <person name="Cavanaugh K."/>
            <person name="Han R."/>
            <person name="Bertier L."/>
            <person name="Beede B."/>
            <person name="Kafkas S."/>
            <person name="Golino D."/>
            <person name="Preece J."/>
            <person name="Michelmore R."/>
        </authorList>
    </citation>
    <scope>NUCLEOTIDE SEQUENCE [LARGE SCALE GENOMIC DNA]</scope>
</reference>
<evidence type="ECO:0000313" key="2">
    <source>
        <dbReference type="Proteomes" id="UP001163603"/>
    </source>
</evidence>
<dbReference type="EMBL" id="CM047747">
    <property type="protein sequence ID" value="KAJ0016945.1"/>
    <property type="molecule type" value="Genomic_DNA"/>
</dbReference>
<protein>
    <submittedName>
        <fullName evidence="1">Uncharacterized protein</fullName>
    </submittedName>
</protein>
<gene>
    <name evidence="1" type="ORF">Pint_10678</name>
</gene>
<sequence>MLDPGRGGRARSMRLCPATFITCPPVQLISPTSSVTKAQQPFVAPKVPSDFKYFAGSHLVASILKQFNSSIRRKRSNLQLSKILPRITKTNQLKQFGNVCILR</sequence>
<name>A0ACC0XFQ4_9ROSI</name>
<evidence type="ECO:0000313" key="1">
    <source>
        <dbReference type="EMBL" id="KAJ0016945.1"/>
    </source>
</evidence>